<dbReference type="PANTHER" id="PTHR21310:SF57">
    <property type="entry name" value="BLR2944 PROTEIN"/>
    <property type="match status" value="1"/>
</dbReference>
<name>A0A2A9HGH0_TEPT2</name>
<keyword evidence="3" id="KW-1185">Reference proteome</keyword>
<reference evidence="2 3" key="1">
    <citation type="submission" date="2017-09" db="EMBL/GenBank/DDBJ databases">
        <title>Sequencing the genomes of two abundant thermophiles in Great Basin hot springs: Thermocrinis jamiesonii and novel Chloroflexi Thermoflexus hugenholtzii.</title>
        <authorList>
            <person name="Hedlund B."/>
        </authorList>
    </citation>
    <scope>NUCLEOTIDE SEQUENCE [LARGE SCALE GENOMIC DNA]</scope>
    <source>
        <strain evidence="2 3">G233</strain>
    </source>
</reference>
<accession>A0A2A9HGH0</accession>
<comment type="caution">
    <text evidence="2">The sequence shown here is derived from an EMBL/GenBank/DDBJ whole genome shotgun (WGS) entry which is preliminary data.</text>
</comment>
<dbReference type="EMBL" id="PDJQ01000001">
    <property type="protein sequence ID" value="PFG74898.1"/>
    <property type="molecule type" value="Genomic_DNA"/>
</dbReference>
<dbReference type="RefSeq" id="WP_098504250.1">
    <property type="nucleotide sequence ID" value="NZ_PDJQ01000001.1"/>
</dbReference>
<evidence type="ECO:0000259" key="1">
    <source>
        <dbReference type="Pfam" id="PF01636"/>
    </source>
</evidence>
<dbReference type="Gene3D" id="3.90.1200.10">
    <property type="match status" value="1"/>
</dbReference>
<feature type="domain" description="Aminoglycoside phosphotransferase" evidence="1">
    <location>
        <begin position="28"/>
        <end position="271"/>
    </location>
</feature>
<dbReference type="Pfam" id="PF01636">
    <property type="entry name" value="APH"/>
    <property type="match status" value="1"/>
</dbReference>
<dbReference type="InterPro" id="IPR011009">
    <property type="entry name" value="Kinase-like_dom_sf"/>
</dbReference>
<dbReference type="GO" id="GO:0016301">
    <property type="term" value="F:kinase activity"/>
    <property type="evidence" value="ECO:0007669"/>
    <property type="project" value="UniProtKB-KW"/>
</dbReference>
<dbReference type="PANTHER" id="PTHR21310">
    <property type="entry name" value="AMINOGLYCOSIDE PHOSPHOTRANSFERASE-RELATED-RELATED"/>
    <property type="match status" value="1"/>
</dbReference>
<dbReference type="CDD" id="cd05154">
    <property type="entry name" value="ACAD10_11_N-like"/>
    <property type="match status" value="1"/>
</dbReference>
<dbReference type="InterPro" id="IPR041726">
    <property type="entry name" value="ACAD10_11_N"/>
</dbReference>
<keyword evidence="2" id="KW-0808">Transferase</keyword>
<dbReference type="InterPro" id="IPR051678">
    <property type="entry name" value="AGP_Transferase"/>
</dbReference>
<dbReference type="Gene3D" id="3.30.200.20">
    <property type="entry name" value="Phosphorylase Kinase, domain 1"/>
    <property type="match status" value="1"/>
</dbReference>
<dbReference type="Proteomes" id="UP000223071">
    <property type="component" value="Unassembled WGS sequence"/>
</dbReference>
<keyword evidence="2" id="KW-0418">Kinase</keyword>
<protein>
    <submittedName>
        <fullName evidence="2">Aminoglycoside phosphotransferase (APT) family kinase protein</fullName>
    </submittedName>
</protein>
<sequence>MQKEEVQQGLERFIAARTGGSVTVSNLARLSGGASRETWSFDADTPQGRIEGILRADPVPGAPTIPGRELEYHLIKAAWDAGVTVPEPLWDGDDTFPVKFFVMRRVPGETLGARLIRGEQYAKAREVVPYQLARDLARIHAIREADHPELAGLERPPAGKTSAEAQLDYYETSYRTAELDPHPVFELAIRWLRQHLPPPSELVLVHGDFRLGNFIFDETGVKGILDWELAHWGDPMEDLGWLAVKSWRFGGRLPMAGVGTREAFIEAYEAAGGRKVNRQHFLWYEMFGNLKWGVITMTQAATYLTGRNRSVELAAIGRRTAETEIVLLELLEGRWD</sequence>
<dbReference type="AlphaFoldDB" id="A0A2A9HGH0"/>
<organism evidence="2 3">
    <name type="scientific">Tepidiforma thermophila (strain KCTC 52669 / CGMCC 1.13589 / G233)</name>
    <dbReference type="NCBI Taxonomy" id="2761530"/>
    <lineage>
        <taxon>Bacteria</taxon>
        <taxon>Bacillati</taxon>
        <taxon>Chloroflexota</taxon>
        <taxon>Tepidiformia</taxon>
        <taxon>Tepidiformales</taxon>
        <taxon>Tepidiformaceae</taxon>
        <taxon>Tepidiforma</taxon>
    </lineage>
</organism>
<dbReference type="InterPro" id="IPR002575">
    <property type="entry name" value="Aminoglycoside_PTrfase"/>
</dbReference>
<gene>
    <name evidence="2" type="ORF">A9A59_2147</name>
</gene>
<proteinExistence type="predicted"/>
<dbReference type="SUPFAM" id="SSF56112">
    <property type="entry name" value="Protein kinase-like (PK-like)"/>
    <property type="match status" value="1"/>
</dbReference>
<evidence type="ECO:0000313" key="3">
    <source>
        <dbReference type="Proteomes" id="UP000223071"/>
    </source>
</evidence>
<evidence type="ECO:0000313" key="2">
    <source>
        <dbReference type="EMBL" id="PFG74898.1"/>
    </source>
</evidence>